<evidence type="ECO:0000313" key="1">
    <source>
        <dbReference type="EMBL" id="MBC5634457.1"/>
    </source>
</evidence>
<name>A0ABR7DSP7_9BACT</name>
<dbReference type="EMBL" id="JACOOJ010000038">
    <property type="protein sequence ID" value="MBC5634457.1"/>
    <property type="molecule type" value="Genomic_DNA"/>
</dbReference>
<organism evidence="1 2">
    <name type="scientific">Parabacteroides hominis</name>
    <dbReference type="NCBI Taxonomy" id="2763057"/>
    <lineage>
        <taxon>Bacteria</taxon>
        <taxon>Pseudomonadati</taxon>
        <taxon>Bacteroidota</taxon>
        <taxon>Bacteroidia</taxon>
        <taxon>Bacteroidales</taxon>
        <taxon>Tannerellaceae</taxon>
        <taxon>Parabacteroides</taxon>
    </lineage>
</organism>
<dbReference type="Gene3D" id="3.40.50.150">
    <property type="entry name" value="Vaccinia Virus protein VP39"/>
    <property type="match status" value="1"/>
</dbReference>
<proteinExistence type="predicted"/>
<accession>A0ABR7DSP7</accession>
<protein>
    <recommendedName>
        <fullName evidence="3">Class I SAM-dependent methyltransferase</fullName>
    </recommendedName>
</protein>
<dbReference type="Proteomes" id="UP000651475">
    <property type="component" value="Unassembled WGS sequence"/>
</dbReference>
<dbReference type="SUPFAM" id="SSF53335">
    <property type="entry name" value="S-adenosyl-L-methionine-dependent methyltransferases"/>
    <property type="match status" value="1"/>
</dbReference>
<reference evidence="1 2" key="1">
    <citation type="submission" date="2020-08" db="EMBL/GenBank/DDBJ databases">
        <title>Genome public.</title>
        <authorList>
            <person name="Liu C."/>
            <person name="Sun Q."/>
        </authorList>
    </citation>
    <scope>NUCLEOTIDE SEQUENCE [LARGE SCALE GENOMIC DNA]</scope>
    <source>
        <strain evidence="1 2">NSJ-79</strain>
    </source>
</reference>
<evidence type="ECO:0008006" key="3">
    <source>
        <dbReference type="Google" id="ProtNLM"/>
    </source>
</evidence>
<dbReference type="CDD" id="cd02440">
    <property type="entry name" value="AdoMet_MTases"/>
    <property type="match status" value="1"/>
</dbReference>
<sequence length="345" mass="39532">MGTDNIMKILTDFEQKIIKIDFDKLPISDYNKKYIADLKSANNYYINIYALVRIVVNSISPLKEEELVMVDYGGGCGFFSILMKMFGVHKVIYIDRNPNSVKTVEEVSKAFGTGPDVIICGDSPELVAWCRDNHVKPHLVVGLDVIEHIYNLRHFFADISSLGQNLGLVFMTGSNPMNFWKCRKLRKEMDAYEKGKAVTPNYYTKRLEFIKQNHPDMEESKAHEYAAITRGMNYEDIRYFIKSNNYSGTGAATLTGYQDEHNTCDPETGNYMERILPLEEYCLYLSDKKDGLFLIQVGFYNPFGKNKLKSRCARIANKLIMSTGTWGIRIAPFIIMASIRNRTEE</sequence>
<dbReference type="InterPro" id="IPR029063">
    <property type="entry name" value="SAM-dependent_MTases_sf"/>
</dbReference>
<evidence type="ECO:0000313" key="2">
    <source>
        <dbReference type="Proteomes" id="UP000651475"/>
    </source>
</evidence>
<comment type="caution">
    <text evidence="1">The sequence shown here is derived from an EMBL/GenBank/DDBJ whole genome shotgun (WGS) entry which is preliminary data.</text>
</comment>
<gene>
    <name evidence="1" type="ORF">H8S65_17065</name>
</gene>
<dbReference type="RefSeq" id="WP_186931067.1">
    <property type="nucleotide sequence ID" value="NZ_JACOOJ010000038.1"/>
</dbReference>
<keyword evidence="2" id="KW-1185">Reference proteome</keyword>